<evidence type="ECO:0000313" key="1">
    <source>
        <dbReference type="EMBL" id="CBI77905.1"/>
    </source>
</evidence>
<reference evidence="1" key="1">
    <citation type="journal article" date="2011" name="PLoS Genet.">
        <title>Parallel evolution of a type IV secretion system in radiating lineages of the host-restricted bacterial pathogen Bartonella.</title>
        <authorList>
            <person name="Engel P."/>
            <person name="Salzburger W."/>
            <person name="Liesch M."/>
            <person name="Chang C.C."/>
            <person name="Maruyama S."/>
            <person name="Lanz C."/>
            <person name="Calteau A."/>
            <person name="Lajus A."/>
            <person name="Medigue C."/>
            <person name="Schuster S.C."/>
            <person name="Dehio C."/>
        </authorList>
    </citation>
    <scope>NUCLEOTIDE SEQUENCE</scope>
    <source>
        <strain evidence="1">ATCC BAA-1498</strain>
    </source>
</reference>
<evidence type="ECO:0008006" key="4">
    <source>
        <dbReference type="Google" id="ProtNLM"/>
    </source>
</evidence>
<dbReference type="EMBL" id="AHPK01000002">
    <property type="protein sequence ID" value="KEC56890.1"/>
    <property type="molecule type" value="Genomic_DNA"/>
</dbReference>
<keyword evidence="3" id="KW-1185">Reference proteome</keyword>
<sequence length="188" mass="21206">MTISNISQMEFALTYPVSVRSLPTKLTKGIKVHICADQQECASLAKNHGLVDVKFFEGEFCILPWKKRGVRVKGLLQAHIIQSCVITLEPLEDIIRENINIVFVPEDSNLVKPKISEGTGELFLDVEGSDIPEVFCGDKIDIGAVMEEFLELSINQYPRKKGVNLDTIKNLEKIKQNSSPFFVLKEWK</sequence>
<reference evidence="2 3" key="2">
    <citation type="submission" date="2012-04" db="EMBL/GenBank/DDBJ databases">
        <title>The Genome Sequence of Bartonella rochalimae BMGH.</title>
        <authorList>
            <consortium name="The Broad Institute Genome Sequencing Platform"/>
            <consortium name="The Broad Institute Genome Sequencing Center for Infectious Disease"/>
            <person name="Feldgarden M."/>
            <person name="Kirby J."/>
            <person name="Kosoy M."/>
            <person name="Birtles R."/>
            <person name="Probert W.S."/>
            <person name="Chiaraviglio L."/>
            <person name="Walker B."/>
            <person name="Young S.K."/>
            <person name="Zeng Q."/>
            <person name="Gargeya S."/>
            <person name="Fitzgerald M."/>
            <person name="Haas B."/>
            <person name="Abouelleil A."/>
            <person name="Alvarado L."/>
            <person name="Arachchi H.M."/>
            <person name="Berlin A.M."/>
            <person name="Chapman S.B."/>
            <person name="Goldberg J."/>
            <person name="Griggs A."/>
            <person name="Gujja S."/>
            <person name="Hansen M."/>
            <person name="Howarth C."/>
            <person name="Imamovic A."/>
            <person name="Larimer J."/>
            <person name="McCowen C."/>
            <person name="Montmayeur A."/>
            <person name="Murphy C."/>
            <person name="Neiman D."/>
            <person name="Pearson M."/>
            <person name="Priest M."/>
            <person name="Roberts A."/>
            <person name="Saif S."/>
            <person name="Shea T."/>
            <person name="Sisk P."/>
            <person name="Sykes S."/>
            <person name="Wortman J."/>
            <person name="Nusbaum C."/>
            <person name="Birren B."/>
        </authorList>
    </citation>
    <scope>NUCLEOTIDE SEQUENCE [LARGE SCALE GENOMIC DNA]</scope>
    <source>
        <strain evidence="2 3">ATCC BAA-1498</strain>
    </source>
</reference>
<evidence type="ECO:0000313" key="2">
    <source>
        <dbReference type="EMBL" id="KEC56890.1"/>
    </source>
</evidence>
<proteinExistence type="predicted"/>
<gene>
    <name evidence="1" type="ORF">BARRO_50254</name>
    <name evidence="2" type="ORF">O99_00312</name>
</gene>
<dbReference type="AlphaFoldDB" id="E6YM03"/>
<dbReference type="OrthoDB" id="8443793at2"/>
<dbReference type="Proteomes" id="UP000027336">
    <property type="component" value="Unassembled WGS sequence"/>
</dbReference>
<dbReference type="PATRIC" id="fig|685782.3.peg.322"/>
<accession>E6YM03</accession>
<dbReference type="HOGENOM" id="CLU_088841_0_0_5"/>
<organism evidence="1">
    <name type="scientific">Bartonella rochalimae ATCC BAA-1498</name>
    <dbReference type="NCBI Taxonomy" id="685782"/>
    <lineage>
        <taxon>Bacteria</taxon>
        <taxon>Pseudomonadati</taxon>
        <taxon>Pseudomonadota</taxon>
        <taxon>Alphaproteobacteria</taxon>
        <taxon>Hyphomicrobiales</taxon>
        <taxon>Bartonellaceae</taxon>
        <taxon>Bartonella</taxon>
    </lineage>
</organism>
<protein>
    <recommendedName>
        <fullName evidence="4">ACR</fullName>
    </recommendedName>
</protein>
<dbReference type="RefSeq" id="WP_035005933.1">
    <property type="nucleotide sequence ID" value="NZ_KL407337.1"/>
</dbReference>
<name>E6YM03_9HYPH</name>
<dbReference type="EMBL" id="FN645459">
    <property type="protein sequence ID" value="CBI77905.1"/>
    <property type="molecule type" value="Genomic_DNA"/>
</dbReference>
<dbReference type="eggNOG" id="COG1399">
    <property type="taxonomic scope" value="Bacteria"/>
</dbReference>
<evidence type="ECO:0000313" key="3">
    <source>
        <dbReference type="Proteomes" id="UP000027336"/>
    </source>
</evidence>